<dbReference type="AlphaFoldDB" id="A0A699VS50"/>
<evidence type="ECO:0000256" key="1">
    <source>
        <dbReference type="SAM" id="MobiDB-lite"/>
    </source>
</evidence>
<comment type="caution">
    <text evidence="2">The sequence shown here is derived from an EMBL/GenBank/DDBJ whole genome shotgun (WGS) entry which is preliminary data.</text>
</comment>
<evidence type="ECO:0000313" key="2">
    <source>
        <dbReference type="EMBL" id="GFD37223.1"/>
    </source>
</evidence>
<proteinExistence type="predicted"/>
<reference evidence="2" key="1">
    <citation type="journal article" date="2019" name="Sci. Rep.">
        <title>Draft genome of Tanacetum cinerariifolium, the natural source of mosquito coil.</title>
        <authorList>
            <person name="Yamashiro T."/>
            <person name="Shiraishi A."/>
            <person name="Satake H."/>
            <person name="Nakayama K."/>
        </authorList>
    </citation>
    <scope>NUCLEOTIDE SEQUENCE</scope>
</reference>
<accession>A0A699VS50</accession>
<gene>
    <name evidence="2" type="ORF">Tci_909192</name>
</gene>
<protein>
    <submittedName>
        <fullName evidence="2">Uncharacterized protein</fullName>
    </submittedName>
</protein>
<feature type="non-terminal residue" evidence="2">
    <location>
        <position position="125"/>
    </location>
</feature>
<sequence>SAGRLDSAAGLDSAGGVDSAGGLPSASISVTAGPTVPAEPSYLIRDPSKGKAVATPSSPVALNLSNEEWIGLVDQVRANPTLSAKLLGADVSEDTFFVRMVELMNRRRKMIAEMKAKAKREKPMT</sequence>
<feature type="non-terminal residue" evidence="2">
    <location>
        <position position="1"/>
    </location>
</feature>
<dbReference type="EMBL" id="BKCJ011482672">
    <property type="protein sequence ID" value="GFD37223.1"/>
    <property type="molecule type" value="Genomic_DNA"/>
</dbReference>
<name>A0A699VS50_TANCI</name>
<feature type="region of interest" description="Disordered" evidence="1">
    <location>
        <begin position="1"/>
        <end position="56"/>
    </location>
</feature>
<organism evidence="2">
    <name type="scientific">Tanacetum cinerariifolium</name>
    <name type="common">Dalmatian daisy</name>
    <name type="synonym">Chrysanthemum cinerariifolium</name>
    <dbReference type="NCBI Taxonomy" id="118510"/>
    <lineage>
        <taxon>Eukaryota</taxon>
        <taxon>Viridiplantae</taxon>
        <taxon>Streptophyta</taxon>
        <taxon>Embryophyta</taxon>
        <taxon>Tracheophyta</taxon>
        <taxon>Spermatophyta</taxon>
        <taxon>Magnoliopsida</taxon>
        <taxon>eudicotyledons</taxon>
        <taxon>Gunneridae</taxon>
        <taxon>Pentapetalae</taxon>
        <taxon>asterids</taxon>
        <taxon>campanulids</taxon>
        <taxon>Asterales</taxon>
        <taxon>Asteraceae</taxon>
        <taxon>Asteroideae</taxon>
        <taxon>Anthemideae</taxon>
        <taxon>Anthemidinae</taxon>
        <taxon>Tanacetum</taxon>
    </lineage>
</organism>